<dbReference type="Pfam" id="PF02130">
    <property type="entry name" value="YbeY"/>
    <property type="match status" value="1"/>
</dbReference>
<evidence type="ECO:0000256" key="5">
    <source>
        <dbReference type="ARBA" id="ARBA00022801"/>
    </source>
</evidence>
<keyword evidence="3 7" id="KW-0479">Metal-binding</keyword>
<dbReference type="Gene3D" id="3.40.390.30">
    <property type="entry name" value="Metalloproteases ('zincins'), catalytic domain"/>
    <property type="match status" value="1"/>
</dbReference>
<evidence type="ECO:0000256" key="1">
    <source>
        <dbReference type="ARBA" id="ARBA00010875"/>
    </source>
</evidence>
<dbReference type="GO" id="GO:0005737">
    <property type="term" value="C:cytoplasm"/>
    <property type="evidence" value="ECO:0007669"/>
    <property type="project" value="UniProtKB-SubCell"/>
</dbReference>
<evidence type="ECO:0000256" key="7">
    <source>
        <dbReference type="HAMAP-Rule" id="MF_00009"/>
    </source>
</evidence>
<name>A0A538SGM4_UNCEI</name>
<comment type="caution">
    <text evidence="8">The sequence shown here is derived from an EMBL/GenBank/DDBJ whole genome shotgun (WGS) entry which is preliminary data.</text>
</comment>
<keyword evidence="6 7" id="KW-0862">Zinc</keyword>
<comment type="cofactor">
    <cofactor evidence="7">
        <name>Zn(2+)</name>
        <dbReference type="ChEBI" id="CHEBI:29105"/>
    </cofactor>
    <text evidence="7">Binds 1 zinc ion.</text>
</comment>
<feature type="binding site" evidence="7">
    <location>
        <position position="101"/>
    </location>
    <ligand>
        <name>Zn(2+)</name>
        <dbReference type="ChEBI" id="CHEBI:29105"/>
        <note>catalytic</note>
    </ligand>
</feature>
<dbReference type="PANTHER" id="PTHR46986">
    <property type="entry name" value="ENDORIBONUCLEASE YBEY, CHLOROPLASTIC"/>
    <property type="match status" value="1"/>
</dbReference>
<dbReference type="EMBL" id="VBOS01000409">
    <property type="protein sequence ID" value="TMQ50521.1"/>
    <property type="molecule type" value="Genomic_DNA"/>
</dbReference>
<evidence type="ECO:0000256" key="6">
    <source>
        <dbReference type="ARBA" id="ARBA00022833"/>
    </source>
</evidence>
<dbReference type="GO" id="GO:0004521">
    <property type="term" value="F:RNA endonuclease activity"/>
    <property type="evidence" value="ECO:0007669"/>
    <property type="project" value="UniProtKB-UniRule"/>
</dbReference>
<comment type="subcellular location">
    <subcellularLocation>
        <location evidence="7">Cytoplasm</location>
    </subcellularLocation>
</comment>
<keyword evidence="7" id="KW-0698">rRNA processing</keyword>
<gene>
    <name evidence="7 8" type="primary">ybeY</name>
    <name evidence="8" type="ORF">E6K72_11355</name>
</gene>
<sequence>MAITLMAAEARRPGEIGIVLTRDTELRALNRSWRGIDRATDVLSFGYDGDRRSSAPVIVSGDLVISLDRVIAQARRYRVSRGEELARLAVHGTLHLAGLDHQLAAARRDMRRREDRALRAAAAAVRTLRRMLAAEPGA</sequence>
<organism evidence="8 9">
    <name type="scientific">Eiseniibacteriota bacterium</name>
    <dbReference type="NCBI Taxonomy" id="2212470"/>
    <lineage>
        <taxon>Bacteria</taxon>
        <taxon>Candidatus Eiseniibacteriota</taxon>
    </lineage>
</organism>
<evidence type="ECO:0000313" key="9">
    <source>
        <dbReference type="Proteomes" id="UP000317716"/>
    </source>
</evidence>
<keyword evidence="5 7" id="KW-0378">Hydrolase</keyword>
<dbReference type="Proteomes" id="UP000317716">
    <property type="component" value="Unassembled WGS sequence"/>
</dbReference>
<dbReference type="GO" id="GO:0008270">
    <property type="term" value="F:zinc ion binding"/>
    <property type="evidence" value="ECO:0007669"/>
    <property type="project" value="UniProtKB-UniRule"/>
</dbReference>
<evidence type="ECO:0000256" key="3">
    <source>
        <dbReference type="ARBA" id="ARBA00022723"/>
    </source>
</evidence>
<feature type="binding site" evidence="7">
    <location>
        <position position="95"/>
    </location>
    <ligand>
        <name>Zn(2+)</name>
        <dbReference type="ChEBI" id="CHEBI:29105"/>
        <note>catalytic</note>
    </ligand>
</feature>
<dbReference type="InterPro" id="IPR002036">
    <property type="entry name" value="YbeY"/>
</dbReference>
<comment type="function">
    <text evidence="7">Single strand-specific metallo-endoribonuclease involved in late-stage 70S ribosome quality control and in maturation of the 3' terminus of the 16S rRNA.</text>
</comment>
<keyword evidence="4 7" id="KW-0255">Endonuclease</keyword>
<evidence type="ECO:0000313" key="8">
    <source>
        <dbReference type="EMBL" id="TMQ50521.1"/>
    </source>
</evidence>
<accession>A0A538SGM4</accession>
<dbReference type="NCBIfam" id="TIGR00043">
    <property type="entry name" value="rRNA maturation RNase YbeY"/>
    <property type="match status" value="1"/>
</dbReference>
<dbReference type="GO" id="GO:0004222">
    <property type="term" value="F:metalloendopeptidase activity"/>
    <property type="evidence" value="ECO:0007669"/>
    <property type="project" value="InterPro"/>
</dbReference>
<dbReference type="SUPFAM" id="SSF55486">
    <property type="entry name" value="Metalloproteases ('zincins'), catalytic domain"/>
    <property type="match status" value="1"/>
</dbReference>
<comment type="similarity">
    <text evidence="1 7">Belongs to the endoribonuclease YbeY family.</text>
</comment>
<keyword evidence="7" id="KW-0963">Cytoplasm</keyword>
<dbReference type="PANTHER" id="PTHR46986:SF1">
    <property type="entry name" value="ENDORIBONUCLEASE YBEY, CHLOROPLASTIC"/>
    <property type="match status" value="1"/>
</dbReference>
<dbReference type="AlphaFoldDB" id="A0A538SGM4"/>
<evidence type="ECO:0000256" key="2">
    <source>
        <dbReference type="ARBA" id="ARBA00022722"/>
    </source>
</evidence>
<dbReference type="HAMAP" id="MF_00009">
    <property type="entry name" value="Endoribonucl_YbeY"/>
    <property type="match status" value="1"/>
</dbReference>
<reference evidence="8 9" key="1">
    <citation type="journal article" date="2019" name="Nat. Microbiol.">
        <title>Mediterranean grassland soil C-N compound turnover is dependent on rainfall and depth, and is mediated by genomically divergent microorganisms.</title>
        <authorList>
            <person name="Diamond S."/>
            <person name="Andeer P.F."/>
            <person name="Li Z."/>
            <person name="Crits-Christoph A."/>
            <person name="Burstein D."/>
            <person name="Anantharaman K."/>
            <person name="Lane K.R."/>
            <person name="Thomas B.C."/>
            <person name="Pan C."/>
            <person name="Northen T.R."/>
            <person name="Banfield J.F."/>
        </authorList>
    </citation>
    <scope>NUCLEOTIDE SEQUENCE [LARGE SCALE GENOMIC DNA]</scope>
    <source>
        <strain evidence="8">WS_2</strain>
    </source>
</reference>
<dbReference type="GO" id="GO:0006364">
    <property type="term" value="P:rRNA processing"/>
    <property type="evidence" value="ECO:0007669"/>
    <property type="project" value="UniProtKB-UniRule"/>
</dbReference>
<evidence type="ECO:0000256" key="4">
    <source>
        <dbReference type="ARBA" id="ARBA00022759"/>
    </source>
</evidence>
<dbReference type="InterPro" id="IPR023091">
    <property type="entry name" value="MetalPrtase_cat_dom_sf_prd"/>
</dbReference>
<feature type="binding site" evidence="7">
    <location>
        <position position="91"/>
    </location>
    <ligand>
        <name>Zn(2+)</name>
        <dbReference type="ChEBI" id="CHEBI:29105"/>
        <note>catalytic</note>
    </ligand>
</feature>
<proteinExistence type="inferred from homology"/>
<keyword evidence="2 7" id="KW-0540">Nuclease</keyword>
<protein>
    <recommendedName>
        <fullName evidence="7">Endoribonuclease YbeY</fullName>
        <ecNumber evidence="7">3.1.-.-</ecNumber>
    </recommendedName>
</protein>
<dbReference type="EC" id="3.1.-.-" evidence="7"/>
<keyword evidence="7" id="KW-0690">Ribosome biogenesis</keyword>